<dbReference type="InterPro" id="IPR003439">
    <property type="entry name" value="ABC_transporter-like_ATP-bd"/>
</dbReference>
<keyword evidence="3" id="KW-0813">Transport</keyword>
<dbReference type="Gene3D" id="1.20.1560.10">
    <property type="entry name" value="ABC transporter type 1, transmembrane domain"/>
    <property type="match status" value="1"/>
</dbReference>
<dbReference type="PROSITE" id="PS50929">
    <property type="entry name" value="ABC_TM1F"/>
    <property type="match status" value="2"/>
</dbReference>
<feature type="transmembrane region" description="Helical" evidence="11">
    <location>
        <begin position="814"/>
        <end position="841"/>
    </location>
</feature>
<feature type="transmembrane region" description="Helical" evidence="11">
    <location>
        <begin position="167"/>
        <end position="187"/>
    </location>
</feature>
<keyword evidence="9 11" id="KW-0472">Membrane</keyword>
<dbReference type="EMBL" id="CABVLU010000001">
    <property type="protein sequence ID" value="VVT47281.1"/>
    <property type="molecule type" value="Genomic_DNA"/>
</dbReference>
<dbReference type="CDD" id="cd18578">
    <property type="entry name" value="ABC_6TM_Pgp_ABCB1_D2_like"/>
    <property type="match status" value="1"/>
</dbReference>
<comment type="similarity">
    <text evidence="2">Belongs to the ABC transporter superfamily. ABCB family. Multidrug resistance exporter (TC 3.A.1.201) subfamily.</text>
</comment>
<keyword evidence="15" id="KW-1185">Reference proteome</keyword>
<dbReference type="PROSITE" id="PS00211">
    <property type="entry name" value="ABC_TRANSPORTER_1"/>
    <property type="match status" value="2"/>
</dbReference>
<feature type="transmembrane region" description="Helical" evidence="11">
    <location>
        <begin position="242"/>
        <end position="260"/>
    </location>
</feature>
<dbReference type="InterPro" id="IPR011527">
    <property type="entry name" value="ABC1_TM_dom"/>
</dbReference>
<evidence type="ECO:0000256" key="5">
    <source>
        <dbReference type="ARBA" id="ARBA00022692"/>
    </source>
</evidence>
<dbReference type="OrthoDB" id="6500128at2759"/>
<feature type="domain" description="ABC transporter" evidence="12">
    <location>
        <begin position="442"/>
        <end position="687"/>
    </location>
</feature>
<feature type="transmembrane region" description="Helical" evidence="11">
    <location>
        <begin position="113"/>
        <end position="137"/>
    </location>
</feature>
<dbReference type="InterPro" id="IPR036640">
    <property type="entry name" value="ABC1_TM_sf"/>
</dbReference>
<dbReference type="CDD" id="cd03249">
    <property type="entry name" value="ABC_MTABC3_MDL1_MDL2"/>
    <property type="match status" value="2"/>
</dbReference>
<dbReference type="CDD" id="cd18577">
    <property type="entry name" value="ABC_6TM_Pgp_ABCB1_D1_like"/>
    <property type="match status" value="1"/>
</dbReference>
<dbReference type="InterPro" id="IPR027417">
    <property type="entry name" value="P-loop_NTPase"/>
</dbReference>
<keyword evidence="6" id="KW-0547">Nucleotide-binding</keyword>
<evidence type="ECO:0000256" key="1">
    <source>
        <dbReference type="ARBA" id="ARBA00004141"/>
    </source>
</evidence>
<feature type="region of interest" description="Disordered" evidence="10">
    <location>
        <begin position="692"/>
        <end position="713"/>
    </location>
</feature>
<accession>A0A5E8BCT7</accession>
<dbReference type="Pfam" id="PF00005">
    <property type="entry name" value="ABC_tran"/>
    <property type="match status" value="2"/>
</dbReference>
<feature type="transmembrane region" description="Helical" evidence="11">
    <location>
        <begin position="266"/>
        <end position="287"/>
    </location>
</feature>
<feature type="compositionally biased region" description="Basic and acidic residues" evidence="10">
    <location>
        <begin position="701"/>
        <end position="713"/>
    </location>
</feature>
<evidence type="ECO:0000256" key="8">
    <source>
        <dbReference type="ARBA" id="ARBA00022989"/>
    </source>
</evidence>
<feature type="transmembrane region" description="Helical" evidence="11">
    <location>
        <begin position="1001"/>
        <end position="1021"/>
    </location>
</feature>
<dbReference type="FunFam" id="3.40.50.300:FF:000251">
    <property type="entry name" value="ABC transporter B family member 19"/>
    <property type="match status" value="1"/>
</dbReference>
<evidence type="ECO:0000256" key="4">
    <source>
        <dbReference type="ARBA" id="ARBA00022475"/>
    </source>
</evidence>
<feature type="transmembrane region" description="Helical" evidence="11">
    <location>
        <begin position="919"/>
        <end position="942"/>
    </location>
</feature>
<evidence type="ECO:0000313" key="14">
    <source>
        <dbReference type="EMBL" id="VVT47281.1"/>
    </source>
</evidence>
<dbReference type="InterPro" id="IPR017871">
    <property type="entry name" value="ABC_transporter-like_CS"/>
</dbReference>
<feature type="region of interest" description="Disordered" evidence="10">
    <location>
        <begin position="1"/>
        <end position="40"/>
    </location>
</feature>
<dbReference type="GO" id="GO:0015421">
    <property type="term" value="F:ABC-type oligopeptide transporter activity"/>
    <property type="evidence" value="ECO:0007669"/>
    <property type="project" value="TreeGrafter"/>
</dbReference>
<organism evidence="14 15">
    <name type="scientific">Magnusiomyces paraingens</name>
    <dbReference type="NCBI Taxonomy" id="2606893"/>
    <lineage>
        <taxon>Eukaryota</taxon>
        <taxon>Fungi</taxon>
        <taxon>Dikarya</taxon>
        <taxon>Ascomycota</taxon>
        <taxon>Saccharomycotina</taxon>
        <taxon>Dipodascomycetes</taxon>
        <taxon>Dipodascales</taxon>
        <taxon>Dipodascaceae</taxon>
        <taxon>Magnusiomyces</taxon>
    </lineage>
</organism>
<feature type="domain" description="ABC transmembrane type-1" evidence="13">
    <location>
        <begin position="117"/>
        <end position="407"/>
    </location>
</feature>
<proteinExistence type="inferred from homology"/>
<feature type="domain" description="ABC transporter" evidence="12">
    <location>
        <begin position="1097"/>
        <end position="1338"/>
    </location>
</feature>
<keyword evidence="5 11" id="KW-0812">Transmembrane</keyword>
<dbReference type="GO" id="GO:0005743">
    <property type="term" value="C:mitochondrial inner membrane"/>
    <property type="evidence" value="ECO:0007669"/>
    <property type="project" value="TreeGrafter"/>
</dbReference>
<feature type="transmembrane region" description="Helical" evidence="11">
    <location>
        <begin position="771"/>
        <end position="794"/>
    </location>
</feature>
<gene>
    <name evidence="14" type="ORF">SAPINGB_P001633</name>
</gene>
<feature type="compositionally biased region" description="Polar residues" evidence="10">
    <location>
        <begin position="16"/>
        <end position="26"/>
    </location>
</feature>
<evidence type="ECO:0000259" key="13">
    <source>
        <dbReference type="PROSITE" id="PS50929"/>
    </source>
</evidence>
<dbReference type="SUPFAM" id="SSF90123">
    <property type="entry name" value="ABC transporter transmembrane region"/>
    <property type="match status" value="2"/>
</dbReference>
<evidence type="ECO:0000256" key="2">
    <source>
        <dbReference type="ARBA" id="ARBA00007577"/>
    </source>
</evidence>
<dbReference type="Proteomes" id="UP000398389">
    <property type="component" value="Unassembled WGS sequence"/>
</dbReference>
<dbReference type="FunFam" id="3.40.50.300:FF:000302">
    <property type="entry name" value="ATP-binding cassette subfamily B member 5"/>
    <property type="match status" value="1"/>
</dbReference>
<feature type="transmembrane region" description="Helical" evidence="11">
    <location>
        <begin position="890"/>
        <end position="913"/>
    </location>
</feature>
<evidence type="ECO:0000256" key="6">
    <source>
        <dbReference type="ARBA" id="ARBA00022741"/>
    </source>
</evidence>
<evidence type="ECO:0000256" key="7">
    <source>
        <dbReference type="ARBA" id="ARBA00022840"/>
    </source>
</evidence>
<dbReference type="GeneID" id="43580454"/>
<feature type="domain" description="ABC transmembrane type-1" evidence="13">
    <location>
        <begin position="773"/>
        <end position="1062"/>
    </location>
</feature>
<evidence type="ECO:0000259" key="12">
    <source>
        <dbReference type="PROSITE" id="PS50893"/>
    </source>
</evidence>
<dbReference type="PANTHER" id="PTHR43394">
    <property type="entry name" value="ATP-DEPENDENT PERMEASE MDL1, MITOCHONDRIAL"/>
    <property type="match status" value="1"/>
</dbReference>
<dbReference type="InterPro" id="IPR003593">
    <property type="entry name" value="AAA+_ATPase"/>
</dbReference>
<dbReference type="PANTHER" id="PTHR43394:SF27">
    <property type="entry name" value="ATP-DEPENDENT TRANSLOCASE ABCB1-LIKE"/>
    <property type="match status" value="1"/>
</dbReference>
<keyword evidence="4" id="KW-1003">Cell membrane</keyword>
<evidence type="ECO:0000256" key="11">
    <source>
        <dbReference type="SAM" id="Phobius"/>
    </source>
</evidence>
<dbReference type="GO" id="GO:0005524">
    <property type="term" value="F:ATP binding"/>
    <property type="evidence" value="ECO:0007669"/>
    <property type="project" value="UniProtKB-KW"/>
</dbReference>
<evidence type="ECO:0000256" key="10">
    <source>
        <dbReference type="SAM" id="MobiDB-lite"/>
    </source>
</evidence>
<dbReference type="PROSITE" id="PS50893">
    <property type="entry name" value="ABC_TRANSPORTER_2"/>
    <property type="match status" value="2"/>
</dbReference>
<evidence type="ECO:0000256" key="9">
    <source>
        <dbReference type="ARBA" id="ARBA00023136"/>
    </source>
</evidence>
<keyword evidence="8 11" id="KW-1133">Transmembrane helix</keyword>
<dbReference type="SUPFAM" id="SSF52540">
    <property type="entry name" value="P-loop containing nucleoside triphosphate hydrolases"/>
    <property type="match status" value="2"/>
</dbReference>
<dbReference type="SMART" id="SM00382">
    <property type="entry name" value="AAA"/>
    <property type="match status" value="2"/>
</dbReference>
<evidence type="ECO:0000256" key="3">
    <source>
        <dbReference type="ARBA" id="ARBA00022448"/>
    </source>
</evidence>
<reference evidence="14 15" key="1">
    <citation type="submission" date="2019-09" db="EMBL/GenBank/DDBJ databases">
        <authorList>
            <person name="Brejova B."/>
        </authorList>
    </citation>
    <scope>NUCLEOTIDE SEQUENCE [LARGE SCALE GENOMIC DNA]</scope>
</reference>
<dbReference type="GO" id="GO:0090374">
    <property type="term" value="P:oligopeptide export from mitochondrion"/>
    <property type="evidence" value="ECO:0007669"/>
    <property type="project" value="TreeGrafter"/>
</dbReference>
<dbReference type="Gene3D" id="3.40.50.300">
    <property type="entry name" value="P-loop containing nucleotide triphosphate hydrolases"/>
    <property type="match status" value="2"/>
</dbReference>
<dbReference type="GO" id="GO:0016887">
    <property type="term" value="F:ATP hydrolysis activity"/>
    <property type="evidence" value="ECO:0007669"/>
    <property type="project" value="InterPro"/>
</dbReference>
<comment type="subcellular location">
    <subcellularLocation>
        <location evidence="1">Membrane</location>
        <topology evidence="1">Multi-pass membrane protein</topology>
    </subcellularLocation>
</comment>
<evidence type="ECO:0000313" key="15">
    <source>
        <dbReference type="Proteomes" id="UP000398389"/>
    </source>
</evidence>
<feature type="transmembrane region" description="Helical" evidence="11">
    <location>
        <begin position="380"/>
        <end position="402"/>
    </location>
</feature>
<feature type="transmembrane region" description="Helical" evidence="11">
    <location>
        <begin position="1033"/>
        <end position="1054"/>
    </location>
</feature>
<protein>
    <submittedName>
        <fullName evidence="14">Uncharacterized protein</fullName>
    </submittedName>
</protein>
<sequence>MPPSKLRLFGIEAKQNDQASSLTSNEPADKPSKEGNNIVHNITVDSLVEEKKSKSKTKDEKEDNVIDPYYYIKGLSYEGRTEEETEVLKNQIILPQTTVTYFTLFRYATKFDLFLIFISILASIASGAALPLFTLVMGRLTNDFSTFLTTNQGADAFQSAVNHNTLYFVYLAIAISVLDAVQTFVIVDRGDVLTARIREHYIQAILRQNIAYFDKVGPGEFTNRITSDVNLIQEGISEKLNLIFNCFATFIAAIVIGLARSWRLTLILFSVVFAIFFSMAIASMFIMKYTTAALDAFSKASSIAESILSAIRTATAFGIQSRLRKKYDYHVYISYTKAAKCGMTIAIMVAFLLLTIYWSYGLAFWQGTRYIAEGKMDVGAMITVATAIIIGATSLGSIAPAFQSVTKSIGAAKKIYETIDRVPIIDSASSEGEILETFSGRIEFQNVRFAYPSRPNITVLKDFSLTVEPGQTVALVGASGSGKSTIIGIIERFYSYLGGSVKLDGVELSSFNVKWLRSQLSLVSQEPTLFSVSIFENISYGLIGTPYENATEEDKSNLVIEACKQANAWEFIQKLPNGLDTNVGQQGVLLSGGQKQRIAIARAIVSQPKILLLDEATSALDTKSESVVQDALDRAAADRTTIVIAHRLSTIKEADKIVVMSSGDVIETGTHHELLEKKGAYYMLVKAQEIKSDNGHPTSHSSDKSYKDEKEYTETIHQEISRTDTSNTQSRSVSNEALDDMAEKGLLKQKKRSTIWLAIYLTKFTTGYNKLIIFGSFCALCCGAGFPIMGYIYGQILNNVMVPPSKYSYMSHKVGVLSGYFVLLGGLEFFCFCGLLGTFTYHTSILVKRIRECVLGHYLRMDIAFFDEDSNSIGALISTLSKDCQSVEGLGGVTLGQILNSLAVVVGGIIMSIVINWRLGLVCTSCVPVLVVCGFLRVYVLLKLEERAKKTYANSGQYACESVGAIRTVASLTKEKLVCQTYSQTVEAQVKASRIPLSRSAVFYGLSKGLVPCIMGLGFWYGSTLIRKGISDAYMFFTAFIAVVFGAQNAGEVFSYAPSMGKAKEAAQNIARIFDVQPTIDPTSTKGDVLENVIGDVEFRDVHFRYPTRPNVPVLRGINLTVKQGQYVALVGTSGCGKSTTISLIERFYHPLAGQVLLDGVDVTTLNIGEYRKVIGLVQQEPVLFGGTIRDNILLGLSDDEVETVNDEVIYEAAKKANIHEFIMGLPEGYNTDTGTKGTLLSGGQKQRIAIARALIRNPKVLLLDEATSALDSESEKVVQEALDSAARGRTTVAVAHRLSTIQNADVIYLFDKGVVAEQGTHYELLEKKGLYYQLVKMQALEET</sequence>
<dbReference type="Pfam" id="PF00664">
    <property type="entry name" value="ABC_membrane"/>
    <property type="match status" value="2"/>
</dbReference>
<name>A0A5E8BCT7_9ASCO</name>
<dbReference type="InterPro" id="IPR039421">
    <property type="entry name" value="Type_1_exporter"/>
</dbReference>
<dbReference type="RefSeq" id="XP_031852245.1">
    <property type="nucleotide sequence ID" value="XM_031996354.1"/>
</dbReference>
<keyword evidence="7" id="KW-0067">ATP-binding</keyword>
<feature type="transmembrane region" description="Helical" evidence="11">
    <location>
        <begin position="341"/>
        <end position="360"/>
    </location>
</feature>